<evidence type="ECO:0000256" key="1">
    <source>
        <dbReference type="SAM" id="MobiDB-lite"/>
    </source>
</evidence>
<dbReference type="KEGG" id="pbl:PAAG_12333"/>
<organism evidence="2 3">
    <name type="scientific">Paracoccidioides lutzii (strain ATCC MYA-826 / Pb01)</name>
    <name type="common">Paracoccidioides brasiliensis</name>
    <dbReference type="NCBI Taxonomy" id="502779"/>
    <lineage>
        <taxon>Eukaryota</taxon>
        <taxon>Fungi</taxon>
        <taxon>Dikarya</taxon>
        <taxon>Ascomycota</taxon>
        <taxon>Pezizomycotina</taxon>
        <taxon>Eurotiomycetes</taxon>
        <taxon>Eurotiomycetidae</taxon>
        <taxon>Onygenales</taxon>
        <taxon>Ajellomycetaceae</taxon>
        <taxon>Paracoccidioides</taxon>
    </lineage>
</organism>
<dbReference type="GeneID" id="26971028"/>
<dbReference type="Proteomes" id="UP000002059">
    <property type="component" value="Partially assembled WGS sequence"/>
</dbReference>
<sequence>MNQSITTTPILLHQLIIAVNSNYTLFISAQAAVLNERFSEAESQCNQFCISAQDELRHSFTLDDSDVSTDETKGAQWSFVAPNKDVEDET</sequence>
<keyword evidence="3" id="KW-1185">Reference proteome</keyword>
<dbReference type="HOGENOM" id="CLU_2441459_0_0_1"/>
<feature type="region of interest" description="Disordered" evidence="1">
    <location>
        <begin position="66"/>
        <end position="90"/>
    </location>
</feature>
<dbReference type="EMBL" id="KN294013">
    <property type="protein sequence ID" value="KGQ00961.1"/>
    <property type="molecule type" value="Genomic_DNA"/>
</dbReference>
<name>A0A0A2UZE9_PARBA</name>
<protein>
    <submittedName>
        <fullName evidence="2">Uncharacterized protein</fullName>
    </submittedName>
</protein>
<dbReference type="VEuPathDB" id="FungiDB:PAAG_12333"/>
<reference evidence="2 3" key="1">
    <citation type="journal article" date="2011" name="PLoS Genet.">
        <title>Comparative genomic analysis of human fungal pathogens causing paracoccidioidomycosis.</title>
        <authorList>
            <person name="Desjardins C.A."/>
            <person name="Champion M.D."/>
            <person name="Holder J.W."/>
            <person name="Muszewska A."/>
            <person name="Goldberg J."/>
            <person name="Bailao A.M."/>
            <person name="Brigido M.M."/>
            <person name="Ferreira M.E."/>
            <person name="Garcia A.M."/>
            <person name="Grynberg M."/>
            <person name="Gujja S."/>
            <person name="Heiman D.I."/>
            <person name="Henn M.R."/>
            <person name="Kodira C.D."/>
            <person name="Leon-Narvaez H."/>
            <person name="Longo L.V."/>
            <person name="Ma L.J."/>
            <person name="Malavazi I."/>
            <person name="Matsuo A.L."/>
            <person name="Morais F.V."/>
            <person name="Pereira M."/>
            <person name="Rodriguez-Brito S."/>
            <person name="Sakthikumar S."/>
            <person name="Salem-Izacc S.M."/>
            <person name="Sykes S.M."/>
            <person name="Teixeira M.M."/>
            <person name="Vallejo M.C."/>
            <person name="Walter M.E."/>
            <person name="Yandava C."/>
            <person name="Young S."/>
            <person name="Zeng Q."/>
            <person name="Zucker J."/>
            <person name="Felipe M.S."/>
            <person name="Goldman G.H."/>
            <person name="Haas B.J."/>
            <person name="McEwen J.G."/>
            <person name="Nino-Vega G."/>
            <person name="Puccia R."/>
            <person name="San-Blas G."/>
            <person name="Soares C.M."/>
            <person name="Birren B.W."/>
            <person name="Cuomo C.A."/>
        </authorList>
    </citation>
    <scope>NUCLEOTIDE SEQUENCE [LARGE SCALE GENOMIC DNA]</scope>
    <source>
        <strain evidence="3">ATCC MYA-826 / Pb01</strain>
    </source>
</reference>
<accession>A0A0A2UZE9</accession>
<evidence type="ECO:0000313" key="3">
    <source>
        <dbReference type="Proteomes" id="UP000002059"/>
    </source>
</evidence>
<proteinExistence type="predicted"/>
<evidence type="ECO:0000313" key="2">
    <source>
        <dbReference type="EMBL" id="KGQ00961.1"/>
    </source>
</evidence>
<gene>
    <name evidence="2" type="ORF">PAAG_12333</name>
</gene>
<dbReference type="RefSeq" id="XP_015702527.1">
    <property type="nucleotide sequence ID" value="XM_015847836.1"/>
</dbReference>
<dbReference type="AlphaFoldDB" id="A0A0A2UZE9"/>